<feature type="binding site" evidence="8">
    <location>
        <position position="6"/>
    </location>
    <ligand>
        <name>Mg(2+)</name>
        <dbReference type="ChEBI" id="CHEBI:18420"/>
    </ligand>
</feature>
<dbReference type="InterPro" id="IPR022907">
    <property type="entry name" value="VapC_family"/>
</dbReference>
<feature type="binding site" evidence="8">
    <location>
        <position position="105"/>
    </location>
    <ligand>
        <name>Mg(2+)</name>
        <dbReference type="ChEBI" id="CHEBI:18420"/>
    </ligand>
</feature>
<organism evidence="10 11">
    <name type="scientific">Pararhizobium polonicum</name>
    <dbReference type="NCBI Taxonomy" id="1612624"/>
    <lineage>
        <taxon>Bacteria</taxon>
        <taxon>Pseudomonadati</taxon>
        <taxon>Pseudomonadota</taxon>
        <taxon>Alphaproteobacteria</taxon>
        <taxon>Hyphomicrobiales</taxon>
        <taxon>Rhizobiaceae</taxon>
        <taxon>Rhizobium/Agrobacterium group</taxon>
        <taxon>Pararhizobium</taxon>
    </lineage>
</organism>
<keyword evidence="4 8" id="KW-0479">Metal-binding</keyword>
<comment type="similarity">
    <text evidence="7 8">Belongs to the PINc/VapC protein family.</text>
</comment>
<dbReference type="Proteomes" id="UP000093111">
    <property type="component" value="Unassembled WGS sequence"/>
</dbReference>
<keyword evidence="6 8" id="KW-0460">Magnesium</keyword>
<dbReference type="OrthoDB" id="9804823at2"/>
<dbReference type="RefSeq" id="WP_068956647.1">
    <property type="nucleotide sequence ID" value="NZ_LGLV01000015.1"/>
</dbReference>
<dbReference type="HAMAP" id="MF_00265">
    <property type="entry name" value="VapC_Nob1"/>
    <property type="match status" value="1"/>
</dbReference>
<dbReference type="InterPro" id="IPR050556">
    <property type="entry name" value="Type_II_TA_system_RNase"/>
</dbReference>
<dbReference type="Gene3D" id="3.40.50.1010">
    <property type="entry name" value="5'-nuclease"/>
    <property type="match status" value="1"/>
</dbReference>
<dbReference type="PATRIC" id="fig|1612624.7.peg.2116"/>
<dbReference type="Pfam" id="PF01850">
    <property type="entry name" value="PIN"/>
    <property type="match status" value="1"/>
</dbReference>
<evidence type="ECO:0000313" key="10">
    <source>
        <dbReference type="EMBL" id="OBZ93192.1"/>
    </source>
</evidence>
<keyword evidence="3 8" id="KW-0540">Nuclease</keyword>
<dbReference type="SUPFAM" id="SSF88723">
    <property type="entry name" value="PIN domain-like"/>
    <property type="match status" value="1"/>
</dbReference>
<keyword evidence="5 8" id="KW-0378">Hydrolase</keyword>
<evidence type="ECO:0000313" key="11">
    <source>
        <dbReference type="Proteomes" id="UP000093111"/>
    </source>
</evidence>
<evidence type="ECO:0000256" key="8">
    <source>
        <dbReference type="HAMAP-Rule" id="MF_00265"/>
    </source>
</evidence>
<dbReference type="CDD" id="cd18746">
    <property type="entry name" value="PIN_VapC4-5_FitB-like"/>
    <property type="match status" value="1"/>
</dbReference>
<gene>
    <name evidence="8" type="primary">vapC</name>
    <name evidence="10" type="ORF">ADU59_22240</name>
</gene>
<comment type="cofactor">
    <cofactor evidence="1 8">
        <name>Mg(2+)</name>
        <dbReference type="ChEBI" id="CHEBI:18420"/>
    </cofactor>
</comment>
<dbReference type="InterPro" id="IPR029060">
    <property type="entry name" value="PIN-like_dom_sf"/>
</dbReference>
<reference evidence="10 11" key="1">
    <citation type="journal article" date="2016" name="Syst. Appl. Microbiol.">
        <title>Pararhizobium polonicum sp. nov. isolated from tumors on stone fruit rootstocks.</title>
        <authorList>
            <person name="Pulawska J."/>
            <person name="Kuzmanovic N."/>
            <person name="Willems A."/>
            <person name="Pothier J.F."/>
        </authorList>
    </citation>
    <scope>NUCLEOTIDE SEQUENCE [LARGE SCALE GENOMIC DNA]</scope>
    <source>
        <strain evidence="10 11">F5.1</strain>
    </source>
</reference>
<name>A0A1C7NW21_9HYPH</name>
<evidence type="ECO:0000256" key="1">
    <source>
        <dbReference type="ARBA" id="ARBA00001946"/>
    </source>
</evidence>
<evidence type="ECO:0000256" key="5">
    <source>
        <dbReference type="ARBA" id="ARBA00022801"/>
    </source>
</evidence>
<keyword evidence="2 8" id="KW-1277">Toxin-antitoxin system</keyword>
<keyword evidence="11" id="KW-1185">Reference proteome</keyword>
<dbReference type="GO" id="GO:0004540">
    <property type="term" value="F:RNA nuclease activity"/>
    <property type="evidence" value="ECO:0007669"/>
    <property type="project" value="InterPro"/>
</dbReference>
<dbReference type="InterPro" id="IPR002716">
    <property type="entry name" value="PIN_dom"/>
</dbReference>
<protein>
    <recommendedName>
        <fullName evidence="8">Ribonuclease VapC</fullName>
        <shortName evidence="8">RNase VapC</shortName>
        <ecNumber evidence="8">3.1.-.-</ecNumber>
    </recommendedName>
    <alternativeName>
        <fullName evidence="8">Toxin VapC</fullName>
    </alternativeName>
</protein>
<evidence type="ECO:0000256" key="7">
    <source>
        <dbReference type="ARBA" id="ARBA00038093"/>
    </source>
</evidence>
<dbReference type="EMBL" id="LGLV01000015">
    <property type="protein sequence ID" value="OBZ93192.1"/>
    <property type="molecule type" value="Genomic_DNA"/>
</dbReference>
<dbReference type="GO" id="GO:0016787">
    <property type="term" value="F:hydrolase activity"/>
    <property type="evidence" value="ECO:0007669"/>
    <property type="project" value="UniProtKB-KW"/>
</dbReference>
<comment type="caution">
    <text evidence="10">The sequence shown here is derived from an EMBL/GenBank/DDBJ whole genome shotgun (WGS) entry which is preliminary data.</text>
</comment>
<dbReference type="AlphaFoldDB" id="A0A1C7NW21"/>
<evidence type="ECO:0000256" key="6">
    <source>
        <dbReference type="ARBA" id="ARBA00022842"/>
    </source>
</evidence>
<dbReference type="GO" id="GO:0090729">
    <property type="term" value="F:toxin activity"/>
    <property type="evidence" value="ECO:0007669"/>
    <property type="project" value="UniProtKB-KW"/>
</dbReference>
<dbReference type="STRING" id="1612624.ADU59_22240"/>
<proteinExistence type="inferred from homology"/>
<feature type="domain" description="PIN" evidence="9">
    <location>
        <begin position="3"/>
        <end position="125"/>
    </location>
</feature>
<dbReference type="EC" id="3.1.-.-" evidence="8"/>
<dbReference type="GO" id="GO:0000287">
    <property type="term" value="F:magnesium ion binding"/>
    <property type="evidence" value="ECO:0007669"/>
    <property type="project" value="UniProtKB-UniRule"/>
</dbReference>
<dbReference type="PANTHER" id="PTHR33653:SF1">
    <property type="entry name" value="RIBONUCLEASE VAPC2"/>
    <property type="match status" value="1"/>
</dbReference>
<evidence type="ECO:0000259" key="9">
    <source>
        <dbReference type="Pfam" id="PF01850"/>
    </source>
</evidence>
<sequence length="140" mass="16109">MKYILDTNVISEFRKAASGRCHPRVKDWVETVDPEEMYLSVITLMELEVGYLSLRRRDQLQAVRLKAWISDYIPRIFRDRILVFDEAVALVCAGLHVPDKRPERDAIIAATALCYGLTVVTRNTRDFIGTGVRLLNPWES</sequence>
<keyword evidence="8" id="KW-0800">Toxin</keyword>
<comment type="function">
    <text evidence="8">Toxic component of a toxin-antitoxin (TA) system. An RNase.</text>
</comment>
<dbReference type="PANTHER" id="PTHR33653">
    <property type="entry name" value="RIBONUCLEASE VAPC2"/>
    <property type="match status" value="1"/>
</dbReference>
<evidence type="ECO:0000256" key="3">
    <source>
        <dbReference type="ARBA" id="ARBA00022722"/>
    </source>
</evidence>
<evidence type="ECO:0000256" key="2">
    <source>
        <dbReference type="ARBA" id="ARBA00022649"/>
    </source>
</evidence>
<evidence type="ECO:0000256" key="4">
    <source>
        <dbReference type="ARBA" id="ARBA00022723"/>
    </source>
</evidence>
<accession>A0A1C7NW21</accession>